<reference evidence="4" key="1">
    <citation type="submission" date="2016-11" db="EMBL/GenBank/DDBJ databases">
        <title>Mesorhizobium oceanicum sp. nov., isolated from deep seawater in South China Sea.</title>
        <authorList>
            <person name="Fu G.-Y."/>
        </authorList>
    </citation>
    <scope>NUCLEOTIDE SEQUENCE [LARGE SCALE GENOMIC DNA]</scope>
    <source>
        <strain evidence="4">B7</strain>
    </source>
</reference>
<dbReference type="AlphaFoldDB" id="A0A1L3SUM3"/>
<evidence type="ECO:0000256" key="1">
    <source>
        <dbReference type="SAM" id="Phobius"/>
    </source>
</evidence>
<dbReference type="InterPro" id="IPR000160">
    <property type="entry name" value="GGDEF_dom"/>
</dbReference>
<keyword evidence="4" id="KW-1185">Reference proteome</keyword>
<dbReference type="SUPFAM" id="SSF55073">
    <property type="entry name" value="Nucleotide cyclase"/>
    <property type="match status" value="1"/>
</dbReference>
<dbReference type="Proteomes" id="UP000182840">
    <property type="component" value="Chromosome"/>
</dbReference>
<feature type="domain" description="GGDEF" evidence="2">
    <location>
        <begin position="265"/>
        <end position="398"/>
    </location>
</feature>
<dbReference type="CDD" id="cd01949">
    <property type="entry name" value="GGDEF"/>
    <property type="match status" value="1"/>
</dbReference>
<accession>A0A1L3SUM3</accession>
<dbReference type="InterPro" id="IPR029787">
    <property type="entry name" value="Nucleotide_cyclase"/>
</dbReference>
<feature type="transmembrane region" description="Helical" evidence="1">
    <location>
        <begin position="195"/>
        <end position="213"/>
    </location>
</feature>
<evidence type="ECO:0000313" key="4">
    <source>
        <dbReference type="Proteomes" id="UP000182840"/>
    </source>
</evidence>
<organism evidence="3 4">
    <name type="scientific">Aquibium oceanicum</name>
    <dbReference type="NCBI Taxonomy" id="1670800"/>
    <lineage>
        <taxon>Bacteria</taxon>
        <taxon>Pseudomonadati</taxon>
        <taxon>Pseudomonadota</taxon>
        <taxon>Alphaproteobacteria</taxon>
        <taxon>Hyphomicrobiales</taxon>
        <taxon>Phyllobacteriaceae</taxon>
        <taxon>Aquibium</taxon>
    </lineage>
</organism>
<feature type="transmembrane region" description="Helical" evidence="1">
    <location>
        <begin position="58"/>
        <end position="78"/>
    </location>
</feature>
<dbReference type="STRING" id="1670800.BSQ44_18380"/>
<dbReference type="PANTHER" id="PTHR46663:SF4">
    <property type="entry name" value="DIGUANYLATE CYCLASE DGCT-RELATED"/>
    <property type="match status" value="1"/>
</dbReference>
<keyword evidence="1" id="KW-0812">Transmembrane</keyword>
<feature type="transmembrane region" description="Helical" evidence="1">
    <location>
        <begin position="116"/>
        <end position="138"/>
    </location>
</feature>
<dbReference type="EMBL" id="CP018171">
    <property type="protein sequence ID" value="APH73116.1"/>
    <property type="molecule type" value="Genomic_DNA"/>
</dbReference>
<dbReference type="NCBIfam" id="TIGR00254">
    <property type="entry name" value="GGDEF"/>
    <property type="match status" value="1"/>
</dbReference>
<keyword evidence="1" id="KW-1133">Transmembrane helix</keyword>
<dbReference type="Pfam" id="PF00990">
    <property type="entry name" value="GGDEF"/>
    <property type="match status" value="1"/>
</dbReference>
<name>A0A1L3SUM3_9HYPH</name>
<sequence>MSQGVLDNIGDRSRPGLGRGRRVQDVLWRIHHWISAAPPGCSAEVRERLIRSVFERRAVVVFGAVTSTISAITAAILTGASWPYLWIVAEAFLFVTRMRGLVAVDRSSPQQAERRYAKLLFLGIIWGTVFGLGSFGMISAGDHVLVVLAAINVAGAVGNIASRNAPLPRFGILVMAATCIPFTVALLTYGTADMWISLVMGPMWLTGMTFVMLQNHEITVRMIVAELENHRIARTDKLTELPNRILLEERLEELCASLGQAEGDRGFAVLCLDLDDFKPVNDDYGHAVGDKLLGAAARRIHNAIREVDSAYRLGGDEFVVLLPQTSRAEAFFVGSRIITALTRPFDIGAGELVRISASIGSAVADVPDVDPQILLDRADRALYAAKAAGKNVYRDSQTGAGG</sequence>
<dbReference type="PROSITE" id="PS50887">
    <property type="entry name" value="GGDEF"/>
    <property type="match status" value="1"/>
</dbReference>
<feature type="transmembrane region" description="Helical" evidence="1">
    <location>
        <begin position="170"/>
        <end position="189"/>
    </location>
</feature>
<gene>
    <name evidence="3" type="ORF">BSQ44_18380</name>
</gene>
<evidence type="ECO:0000259" key="2">
    <source>
        <dbReference type="PROSITE" id="PS50887"/>
    </source>
</evidence>
<dbReference type="Gene3D" id="3.30.70.270">
    <property type="match status" value="1"/>
</dbReference>
<dbReference type="InterPro" id="IPR052163">
    <property type="entry name" value="DGC-Regulatory_Protein"/>
</dbReference>
<keyword evidence="1" id="KW-0472">Membrane</keyword>
<feature type="transmembrane region" description="Helical" evidence="1">
    <location>
        <begin position="84"/>
        <end position="104"/>
    </location>
</feature>
<proteinExistence type="predicted"/>
<protein>
    <recommendedName>
        <fullName evidence="2">GGDEF domain-containing protein</fullName>
    </recommendedName>
</protein>
<dbReference type="InterPro" id="IPR043128">
    <property type="entry name" value="Rev_trsase/Diguanyl_cyclase"/>
</dbReference>
<evidence type="ECO:0000313" key="3">
    <source>
        <dbReference type="EMBL" id="APH73116.1"/>
    </source>
</evidence>
<feature type="transmembrane region" description="Helical" evidence="1">
    <location>
        <begin position="144"/>
        <end position="161"/>
    </location>
</feature>
<dbReference type="SMART" id="SM00267">
    <property type="entry name" value="GGDEF"/>
    <property type="match status" value="1"/>
</dbReference>
<dbReference type="PANTHER" id="PTHR46663">
    <property type="entry name" value="DIGUANYLATE CYCLASE DGCT-RELATED"/>
    <property type="match status" value="1"/>
</dbReference>
<dbReference type="KEGG" id="meso:BSQ44_18380"/>